<keyword evidence="2" id="KW-1185">Reference proteome</keyword>
<proteinExistence type="predicted"/>
<protein>
    <submittedName>
        <fullName evidence="1">Pheophorbide a oxygenase family protein</fullName>
    </submittedName>
</protein>
<reference evidence="2" key="1">
    <citation type="journal article" date="2019" name="Curr. Biol.">
        <title>Genome Sequence of Striga asiatica Provides Insight into the Evolution of Plant Parasitism.</title>
        <authorList>
            <person name="Yoshida S."/>
            <person name="Kim S."/>
            <person name="Wafula E.K."/>
            <person name="Tanskanen J."/>
            <person name="Kim Y.M."/>
            <person name="Honaas L."/>
            <person name="Yang Z."/>
            <person name="Spallek T."/>
            <person name="Conn C.E."/>
            <person name="Ichihashi Y."/>
            <person name="Cheong K."/>
            <person name="Cui S."/>
            <person name="Der J.P."/>
            <person name="Gundlach H."/>
            <person name="Jiao Y."/>
            <person name="Hori C."/>
            <person name="Ishida J.K."/>
            <person name="Kasahara H."/>
            <person name="Kiba T."/>
            <person name="Kim M.S."/>
            <person name="Koo N."/>
            <person name="Laohavisit A."/>
            <person name="Lee Y.H."/>
            <person name="Lumba S."/>
            <person name="McCourt P."/>
            <person name="Mortimer J.C."/>
            <person name="Mutuku J.M."/>
            <person name="Nomura T."/>
            <person name="Sasaki-Sekimoto Y."/>
            <person name="Seto Y."/>
            <person name="Wang Y."/>
            <person name="Wakatake T."/>
            <person name="Sakakibara H."/>
            <person name="Demura T."/>
            <person name="Yamaguchi S."/>
            <person name="Yoneyama K."/>
            <person name="Manabe R.I."/>
            <person name="Nelson D.C."/>
            <person name="Schulman A.H."/>
            <person name="Timko M.P."/>
            <person name="dePamphilis C.W."/>
            <person name="Choi D."/>
            <person name="Shirasu K."/>
        </authorList>
    </citation>
    <scope>NUCLEOTIDE SEQUENCE [LARGE SCALE GENOMIC DNA]</scope>
    <source>
        <strain evidence="2">cv. UVA1</strain>
    </source>
</reference>
<dbReference type="AlphaFoldDB" id="A0A5A7PVT9"/>
<accession>A0A5A7PVT9</accession>
<gene>
    <name evidence="1" type="ORF">STAS_13142</name>
</gene>
<organism evidence="1 2">
    <name type="scientific">Striga asiatica</name>
    <name type="common">Asiatic witchweed</name>
    <name type="synonym">Buchnera asiatica</name>
    <dbReference type="NCBI Taxonomy" id="4170"/>
    <lineage>
        <taxon>Eukaryota</taxon>
        <taxon>Viridiplantae</taxon>
        <taxon>Streptophyta</taxon>
        <taxon>Embryophyta</taxon>
        <taxon>Tracheophyta</taxon>
        <taxon>Spermatophyta</taxon>
        <taxon>Magnoliopsida</taxon>
        <taxon>eudicotyledons</taxon>
        <taxon>Gunneridae</taxon>
        <taxon>Pentapetalae</taxon>
        <taxon>asterids</taxon>
        <taxon>lamiids</taxon>
        <taxon>Lamiales</taxon>
        <taxon>Orobanchaceae</taxon>
        <taxon>Buchnereae</taxon>
        <taxon>Striga</taxon>
    </lineage>
</organism>
<comment type="caution">
    <text evidence="1">The sequence shown here is derived from an EMBL/GenBank/DDBJ whole genome shotgun (WGS) entry which is preliminary data.</text>
</comment>
<evidence type="ECO:0000313" key="2">
    <source>
        <dbReference type="Proteomes" id="UP000325081"/>
    </source>
</evidence>
<evidence type="ECO:0000313" key="1">
    <source>
        <dbReference type="EMBL" id="GER36771.1"/>
    </source>
</evidence>
<dbReference type="EMBL" id="BKCP01005217">
    <property type="protein sequence ID" value="GER36771.1"/>
    <property type="molecule type" value="Genomic_DNA"/>
</dbReference>
<dbReference type="Proteomes" id="UP000325081">
    <property type="component" value="Unassembled WGS sequence"/>
</dbReference>
<sequence length="322" mass="36655">MATKAPEHTLKKARFEKTAALETSGSQEETAIRDADHSVKPLSLTINPDYVRKLKASNILGFQRLPAASRSTARYYTLRVDQLRSRFSYILENYLSIKLNEQEEILSFDEVTNKVNAITPIIVNACMTAVYLKLHNIHKSFQTHSTRFATPPSYTEDLELPLPFADAISQLGVFTPSGLTKNIFCVPVYPEGTENEGRSSEIWHNYDYENVMPCLRTLGIKLKSVDTKSEVGSAWWTFRHEHVYGHFDLRCIFSPVNYSDHACLLASMFIPHENPDNDASSLIVFHNDDVPNYPCRLREIPPGFQLRAFSALCHGPREEWLI</sequence>
<name>A0A5A7PVT9_STRAF</name>